<feature type="region of interest" description="Disordered" evidence="1">
    <location>
        <begin position="1"/>
        <end position="45"/>
    </location>
</feature>
<organism evidence="2 3">
    <name type="scientific">Favolaschia claudopus</name>
    <dbReference type="NCBI Taxonomy" id="2862362"/>
    <lineage>
        <taxon>Eukaryota</taxon>
        <taxon>Fungi</taxon>
        <taxon>Dikarya</taxon>
        <taxon>Basidiomycota</taxon>
        <taxon>Agaricomycotina</taxon>
        <taxon>Agaricomycetes</taxon>
        <taxon>Agaricomycetidae</taxon>
        <taxon>Agaricales</taxon>
        <taxon>Marasmiineae</taxon>
        <taxon>Mycenaceae</taxon>
        <taxon>Favolaschia</taxon>
    </lineage>
</organism>
<gene>
    <name evidence="2" type="ORF">R3P38DRAFT_2795320</name>
</gene>
<dbReference type="AlphaFoldDB" id="A0AAW0A7I7"/>
<keyword evidence="3" id="KW-1185">Reference proteome</keyword>
<dbReference type="Proteomes" id="UP001362999">
    <property type="component" value="Unassembled WGS sequence"/>
</dbReference>
<proteinExistence type="predicted"/>
<feature type="compositionally biased region" description="Acidic residues" evidence="1">
    <location>
        <begin position="115"/>
        <end position="124"/>
    </location>
</feature>
<accession>A0AAW0A7I7</accession>
<comment type="caution">
    <text evidence="2">The sequence shown here is derived from an EMBL/GenBank/DDBJ whole genome shotgun (WGS) entry which is preliminary data.</text>
</comment>
<evidence type="ECO:0000313" key="2">
    <source>
        <dbReference type="EMBL" id="KAK7001861.1"/>
    </source>
</evidence>
<evidence type="ECO:0000256" key="1">
    <source>
        <dbReference type="SAM" id="MobiDB-lite"/>
    </source>
</evidence>
<name>A0AAW0A7I7_9AGAR</name>
<dbReference type="EMBL" id="JAWWNJ010000081">
    <property type="protein sequence ID" value="KAK7001861.1"/>
    <property type="molecule type" value="Genomic_DNA"/>
</dbReference>
<evidence type="ECO:0000313" key="3">
    <source>
        <dbReference type="Proteomes" id="UP001362999"/>
    </source>
</evidence>
<protein>
    <submittedName>
        <fullName evidence="2">Uncharacterized protein</fullName>
    </submittedName>
</protein>
<reference evidence="2 3" key="1">
    <citation type="journal article" date="2024" name="J Genomics">
        <title>Draft genome sequencing and assembly of Favolaschia claudopus CIRM-BRFM 2984 isolated from oak limbs.</title>
        <authorList>
            <person name="Navarro D."/>
            <person name="Drula E."/>
            <person name="Chaduli D."/>
            <person name="Cazenave R."/>
            <person name="Ahrendt S."/>
            <person name="Wang J."/>
            <person name="Lipzen A."/>
            <person name="Daum C."/>
            <person name="Barry K."/>
            <person name="Grigoriev I.V."/>
            <person name="Favel A."/>
            <person name="Rosso M.N."/>
            <person name="Martin F."/>
        </authorList>
    </citation>
    <scope>NUCLEOTIDE SEQUENCE [LARGE SCALE GENOMIC DNA]</scope>
    <source>
        <strain evidence="2 3">CIRM-BRFM 2984</strain>
    </source>
</reference>
<feature type="region of interest" description="Disordered" evidence="1">
    <location>
        <begin position="68"/>
        <end position="124"/>
    </location>
</feature>
<feature type="compositionally biased region" description="Basic and acidic residues" evidence="1">
    <location>
        <begin position="12"/>
        <end position="36"/>
    </location>
</feature>
<sequence length="136" mass="16058">MGRKRQYTQEELQDRRAHSAWEYRQRNKAKVNEKARARMQATRAQVRAAPPAIRLGYAVRAAQHRRDYLERRRRGTNNERAAVKRLTSYNKRPSDSNHHPRVVRQDTPNSQCTQSDDELTIDEEMDLKARMRFAGP</sequence>